<keyword evidence="1" id="KW-0472">Membrane</keyword>
<evidence type="ECO:0000256" key="1">
    <source>
        <dbReference type="SAM" id="Phobius"/>
    </source>
</evidence>
<proteinExistence type="predicted"/>
<sequence>MMQRDPLACHNERMKLMAAFLNAVGIGLIAVGVLRPLAEGVTVTGLSLFLWVAVGLVFHVLALYVLRYLRKEASI</sequence>
<keyword evidence="1" id="KW-0812">Transmembrane</keyword>
<dbReference type="AlphaFoldDB" id="A0A8J8SLV4"/>
<dbReference type="EMBL" id="CP047289">
    <property type="protein sequence ID" value="QUS36882.1"/>
    <property type="molecule type" value="Genomic_DNA"/>
</dbReference>
<feature type="transmembrane region" description="Helical" evidence="1">
    <location>
        <begin position="16"/>
        <end position="34"/>
    </location>
</feature>
<keyword evidence="3" id="KW-1185">Reference proteome</keyword>
<dbReference type="KEGG" id="fap:GR316_04435"/>
<gene>
    <name evidence="2" type="ORF">GR316_04435</name>
</gene>
<name>A0A8J8SLV4_9RHOB</name>
<evidence type="ECO:0000313" key="2">
    <source>
        <dbReference type="EMBL" id="QUS36882.1"/>
    </source>
</evidence>
<organism evidence="2 3">
    <name type="scientific">Falsirhodobacter algicola</name>
    <dbReference type="NCBI Taxonomy" id="2692330"/>
    <lineage>
        <taxon>Bacteria</taxon>
        <taxon>Pseudomonadati</taxon>
        <taxon>Pseudomonadota</taxon>
        <taxon>Alphaproteobacteria</taxon>
        <taxon>Rhodobacterales</taxon>
        <taxon>Paracoccaceae</taxon>
        <taxon>Falsirhodobacter</taxon>
    </lineage>
</organism>
<keyword evidence="1" id="KW-1133">Transmembrane helix</keyword>
<dbReference type="Proteomes" id="UP000679284">
    <property type="component" value="Chromosome"/>
</dbReference>
<accession>A0A8J8SLV4</accession>
<protein>
    <submittedName>
        <fullName evidence="2">Uncharacterized protein</fullName>
    </submittedName>
</protein>
<reference evidence="2" key="1">
    <citation type="submission" date="2020-01" db="EMBL/GenBank/DDBJ databases">
        <authorList>
            <person name="Yang Y."/>
            <person name="Kwon Y.M."/>
        </authorList>
    </citation>
    <scope>NUCLEOTIDE SEQUENCE</scope>
    <source>
        <strain evidence="2">PG104</strain>
    </source>
</reference>
<feature type="transmembrane region" description="Helical" evidence="1">
    <location>
        <begin position="46"/>
        <end position="66"/>
    </location>
</feature>
<evidence type="ECO:0000313" key="3">
    <source>
        <dbReference type="Proteomes" id="UP000679284"/>
    </source>
</evidence>